<dbReference type="EMBL" id="DVJO01000190">
    <property type="protein sequence ID" value="HIS83698.1"/>
    <property type="molecule type" value="Genomic_DNA"/>
</dbReference>
<reference evidence="2" key="1">
    <citation type="submission" date="2020-10" db="EMBL/GenBank/DDBJ databases">
        <authorList>
            <person name="Gilroy R."/>
        </authorList>
    </citation>
    <scope>NUCLEOTIDE SEQUENCE</scope>
    <source>
        <strain evidence="2">CHK152-2994</strain>
    </source>
</reference>
<feature type="non-terminal residue" evidence="2">
    <location>
        <position position="1"/>
    </location>
</feature>
<feature type="domain" description="DUF6613" evidence="1">
    <location>
        <begin position="22"/>
        <end position="116"/>
    </location>
</feature>
<name>A0A9D1FXD4_9BACT</name>
<dbReference type="AlphaFoldDB" id="A0A9D1FXD4"/>
<dbReference type="InterPro" id="IPR046721">
    <property type="entry name" value="DUF6613"/>
</dbReference>
<dbReference type="Proteomes" id="UP000824139">
    <property type="component" value="Unassembled WGS sequence"/>
</dbReference>
<reference evidence="2" key="2">
    <citation type="journal article" date="2021" name="PeerJ">
        <title>Extensive microbial diversity within the chicken gut microbiome revealed by metagenomics and culture.</title>
        <authorList>
            <person name="Gilroy R."/>
            <person name="Ravi A."/>
            <person name="Getino M."/>
            <person name="Pursley I."/>
            <person name="Horton D.L."/>
            <person name="Alikhan N.F."/>
            <person name="Baker D."/>
            <person name="Gharbi K."/>
            <person name="Hall N."/>
            <person name="Watson M."/>
            <person name="Adriaenssens E.M."/>
            <person name="Foster-Nyarko E."/>
            <person name="Jarju S."/>
            <person name="Secka A."/>
            <person name="Antonio M."/>
            <person name="Oren A."/>
            <person name="Chaudhuri R.R."/>
            <person name="La Ragione R."/>
            <person name="Hildebrand F."/>
            <person name="Pallen M.J."/>
        </authorList>
    </citation>
    <scope>NUCLEOTIDE SEQUENCE</scope>
    <source>
        <strain evidence="2">CHK152-2994</strain>
    </source>
</reference>
<dbReference type="Pfam" id="PF20318">
    <property type="entry name" value="DUF6613"/>
    <property type="match status" value="1"/>
</dbReference>
<gene>
    <name evidence="2" type="ORF">IAD41_08865</name>
</gene>
<evidence type="ECO:0000313" key="3">
    <source>
        <dbReference type="Proteomes" id="UP000824139"/>
    </source>
</evidence>
<proteinExistence type="predicted"/>
<accession>A0A9D1FXD4</accession>
<comment type="caution">
    <text evidence="2">The sequence shown here is derived from an EMBL/GenBank/DDBJ whole genome shotgun (WGS) entry which is preliminary data.</text>
</comment>
<evidence type="ECO:0000259" key="1">
    <source>
        <dbReference type="Pfam" id="PF20318"/>
    </source>
</evidence>
<protein>
    <recommendedName>
        <fullName evidence="1">DUF6613 domain-containing protein</fullName>
    </recommendedName>
</protein>
<evidence type="ECO:0000313" key="2">
    <source>
        <dbReference type="EMBL" id="HIS83698.1"/>
    </source>
</evidence>
<organism evidence="2 3">
    <name type="scientific">Candidatus Scatenecus faecavium</name>
    <dbReference type="NCBI Taxonomy" id="2840915"/>
    <lineage>
        <taxon>Bacteria</taxon>
        <taxon>Candidatus Scatenecus</taxon>
    </lineage>
</organism>
<sequence length="117" mass="13434">GNDANGIMLVNYIVKTNDGMYIYFLPNTPSGYIWMYVDINGHQKPNQVGRDIFVFDIYATAKQKNNRLKFWGEQYKIEDLIKISDYGCNKLAGIFSGFNCGALIYKSGWNIPANYPW</sequence>